<accession>A0AA38LYB1</accession>
<evidence type="ECO:0000313" key="3">
    <source>
        <dbReference type="EMBL" id="KAI9639808.1"/>
    </source>
</evidence>
<dbReference type="PROSITE" id="PS50086">
    <property type="entry name" value="TBC_RABGAP"/>
    <property type="match status" value="1"/>
</dbReference>
<dbReference type="EMBL" id="JAKWFO010000001">
    <property type="protein sequence ID" value="KAI9639808.1"/>
    <property type="molecule type" value="Genomic_DNA"/>
</dbReference>
<sequence length="433" mass="47593">MSTNLQDYVELLNAEQHVQVDKLRDNARHGITPRVRGEVWMYLLGVLTEDKTNEITTVMALSSSYALLPSSLPSNLSALLLKTALKHHTHRFFNPTYAGLISSITAEQAGEQPSSLGRQSREAAGGRAQDTGYGRAVSSSIAIAGDEAGPSKSPAPPSSTSSSTSIPASSPPIKPSSSSAPGSAFFPTPTQSSSTPSSNPAPSSAPAGGDQQTLRTQYGRFLPPPPVVPPTRHGYLALLEEVLGKFYHAEREDGRDGEYRRRTTGLEGTEREWVWLVTPFMCCLTRPVAVYLGFGKLTGRMRSFPPLSSRLAMVLTLFRMAQPELFSYFEDEQVRYQDIVLSWVQTLFAKEMWLGNVMRLWDAYLAADDMFELHCYVCVAVLATCRETLEELDGGEVKMMLLDLPPLDIDRLLQDAANLRVTYSVPRPVDLSE</sequence>
<feature type="compositionally biased region" description="Low complexity" evidence="1">
    <location>
        <begin position="148"/>
        <end position="168"/>
    </location>
</feature>
<reference evidence="3" key="1">
    <citation type="journal article" date="2022" name="G3 (Bethesda)">
        <title>High quality genome of the basidiomycete yeast Dioszegia hungarica PDD-24b-2 isolated from cloud water.</title>
        <authorList>
            <person name="Jarrige D."/>
            <person name="Haridas S."/>
            <person name="Bleykasten-Grosshans C."/>
            <person name="Joly M."/>
            <person name="Nadalig T."/>
            <person name="Sancelme M."/>
            <person name="Vuilleumier S."/>
            <person name="Grigoriev I.V."/>
            <person name="Amato P."/>
            <person name="Bringel F."/>
        </authorList>
    </citation>
    <scope>NUCLEOTIDE SEQUENCE</scope>
    <source>
        <strain evidence="3">PDD-24b-2</strain>
    </source>
</reference>
<evidence type="ECO:0000313" key="4">
    <source>
        <dbReference type="Proteomes" id="UP001164286"/>
    </source>
</evidence>
<dbReference type="Pfam" id="PF00566">
    <property type="entry name" value="RabGAP-TBC"/>
    <property type="match status" value="1"/>
</dbReference>
<evidence type="ECO:0000259" key="2">
    <source>
        <dbReference type="PROSITE" id="PS50086"/>
    </source>
</evidence>
<protein>
    <recommendedName>
        <fullName evidence="2">Rab-GAP TBC domain-containing protein</fullName>
    </recommendedName>
</protein>
<feature type="compositionally biased region" description="Low complexity" evidence="1">
    <location>
        <begin position="175"/>
        <end position="207"/>
    </location>
</feature>
<dbReference type="RefSeq" id="XP_052949585.1">
    <property type="nucleotide sequence ID" value="XM_053087906.1"/>
</dbReference>
<feature type="region of interest" description="Disordered" evidence="1">
    <location>
        <begin position="109"/>
        <end position="211"/>
    </location>
</feature>
<dbReference type="SUPFAM" id="SSF47923">
    <property type="entry name" value="Ypt/Rab-GAP domain of gyp1p"/>
    <property type="match status" value="2"/>
</dbReference>
<proteinExistence type="predicted"/>
<dbReference type="AlphaFoldDB" id="A0AA38LYB1"/>
<dbReference type="PANTHER" id="PTHR22957">
    <property type="entry name" value="TBC1 DOMAIN FAMILY MEMBER GTPASE-ACTIVATING PROTEIN"/>
    <property type="match status" value="1"/>
</dbReference>
<keyword evidence="4" id="KW-1185">Reference proteome</keyword>
<organism evidence="3 4">
    <name type="scientific">Dioszegia hungarica</name>
    <dbReference type="NCBI Taxonomy" id="4972"/>
    <lineage>
        <taxon>Eukaryota</taxon>
        <taxon>Fungi</taxon>
        <taxon>Dikarya</taxon>
        <taxon>Basidiomycota</taxon>
        <taxon>Agaricomycotina</taxon>
        <taxon>Tremellomycetes</taxon>
        <taxon>Tremellales</taxon>
        <taxon>Bulleribasidiaceae</taxon>
        <taxon>Dioszegia</taxon>
    </lineage>
</organism>
<feature type="domain" description="Rab-GAP TBC" evidence="2">
    <location>
        <begin position="30"/>
        <end position="368"/>
    </location>
</feature>
<evidence type="ECO:0000256" key="1">
    <source>
        <dbReference type="SAM" id="MobiDB-lite"/>
    </source>
</evidence>
<dbReference type="PANTHER" id="PTHR22957:SF268">
    <property type="entry name" value="ANKYRIN REPEAT-CONTAINING PROTEIN"/>
    <property type="match status" value="1"/>
</dbReference>
<dbReference type="Proteomes" id="UP001164286">
    <property type="component" value="Unassembled WGS sequence"/>
</dbReference>
<dbReference type="GeneID" id="77727111"/>
<gene>
    <name evidence="3" type="ORF">MKK02DRAFT_29781</name>
</gene>
<dbReference type="InterPro" id="IPR035969">
    <property type="entry name" value="Rab-GAP_TBC_sf"/>
</dbReference>
<dbReference type="GO" id="GO:0005096">
    <property type="term" value="F:GTPase activator activity"/>
    <property type="evidence" value="ECO:0007669"/>
    <property type="project" value="TreeGrafter"/>
</dbReference>
<name>A0AA38LYB1_9TREE</name>
<comment type="caution">
    <text evidence="3">The sequence shown here is derived from an EMBL/GenBank/DDBJ whole genome shotgun (WGS) entry which is preliminary data.</text>
</comment>
<feature type="compositionally biased region" description="Polar residues" evidence="1">
    <location>
        <begin position="109"/>
        <end position="118"/>
    </location>
</feature>
<dbReference type="InterPro" id="IPR000195">
    <property type="entry name" value="Rab-GAP-TBC_dom"/>
</dbReference>
<dbReference type="SMART" id="SM00164">
    <property type="entry name" value="TBC"/>
    <property type="match status" value="1"/>
</dbReference>
<dbReference type="Gene3D" id="1.10.472.80">
    <property type="entry name" value="Ypt/Rab-GAP domain of gyp1p, domain 3"/>
    <property type="match status" value="1"/>
</dbReference>